<dbReference type="EMBL" id="JAMDLY010000010">
    <property type="protein sequence ID" value="MCY9529665.1"/>
    <property type="molecule type" value="Genomic_DNA"/>
</dbReference>
<protein>
    <submittedName>
        <fullName evidence="1">Uncharacterized protein</fullName>
    </submittedName>
</protein>
<evidence type="ECO:0000313" key="1">
    <source>
        <dbReference type="EMBL" id="MCY9529665.1"/>
    </source>
</evidence>
<proteinExistence type="predicted"/>
<evidence type="ECO:0000313" key="2">
    <source>
        <dbReference type="Proteomes" id="UP001527090"/>
    </source>
</evidence>
<organism evidence="1 2">
    <name type="scientific">Paenibacillus alvei</name>
    <name type="common">Bacillus alvei</name>
    <dbReference type="NCBI Taxonomy" id="44250"/>
    <lineage>
        <taxon>Bacteria</taxon>
        <taxon>Bacillati</taxon>
        <taxon>Bacillota</taxon>
        <taxon>Bacilli</taxon>
        <taxon>Bacillales</taxon>
        <taxon>Paenibacillaceae</taxon>
        <taxon>Paenibacillus</taxon>
    </lineage>
</organism>
<comment type="caution">
    <text evidence="1">The sequence shown here is derived from an EMBL/GenBank/DDBJ whole genome shotgun (WGS) entry which is preliminary data.</text>
</comment>
<reference evidence="1 2" key="1">
    <citation type="submission" date="2022-05" db="EMBL/GenBank/DDBJ databases">
        <title>Genome Sequencing of Bee-Associated Microbes.</title>
        <authorList>
            <person name="Dunlap C."/>
        </authorList>
    </citation>
    <scope>NUCLEOTIDE SEQUENCE [LARGE SCALE GENOMIC DNA]</scope>
    <source>
        <strain evidence="1 2">NRRL NRS-750</strain>
    </source>
</reference>
<sequence>MNTNDNHWELHVQGNAGLSHYNLYPHFIFYHGDVDMADFKVRFSSKHVTSLGHSEKARAAIRLKTLLRYFSGLQLITNSEYIYPDSQLYYVTGDRKFRVESSPEIGLELLLDELSNPFDTNGIEGYIPRDAKMEPNMNLDFIQILIDEPLARENILLFTLAYENNLNLLVNTYKIYENVKADLQVKTNNGKVVFRNDTEYPQELVDSFSQIYDLAQFINSKTASGLLSRHGTSNTPPPNKMPTLNEVIKHLRDLVYNWMNYRCMKEFGRNYILIERIGESEAILTDEDFYDLEKFANNEKDELGDQE</sequence>
<dbReference type="Proteomes" id="UP001527090">
    <property type="component" value="Unassembled WGS sequence"/>
</dbReference>
<dbReference type="RefSeq" id="WP_268632028.1">
    <property type="nucleotide sequence ID" value="NZ_JAMDLY010000010.1"/>
</dbReference>
<name>A0ABT4E7E0_PAEAL</name>
<gene>
    <name evidence="1" type="ORF">M5X04_10005</name>
</gene>
<keyword evidence="2" id="KW-1185">Reference proteome</keyword>
<accession>A0ABT4E7E0</accession>